<keyword evidence="2" id="KW-0378">Hydrolase</keyword>
<dbReference type="EC" id="3.4.11.19" evidence="2"/>
<sequence length="345" mass="37700">MRKRIRDLNIRIGTMQPGKRNAITDVPGVKVGHVTLNEDLENEECIRTGVTAILPHDGNLFRHKVPAASFVLNGFGKTSGLVQVEELGEMETPIMLTNTFNVGTVMKGTLEHMLEQNPEIGDTTGSLNVVVGECNDMYLNSARLLPILPEHARQAIDSASTEVEEGAVGAGTGMLCYQYKGGVGTSSRIINDQYTVGVLVVSNFGQRKEFELARYKDPLMNDKDIPDGSIMMIVGTDAPLSDRQLKRLSKRAPIGLARTGSNVHHGSGDIVIAFSNGYTIPHFAESDFIEQKKLIRDDSKIMRELFQGVAEATEEAILNSLTMAETTTGRKGRVVEGLPYDLLNK</sequence>
<dbReference type="InterPro" id="IPR016117">
    <property type="entry name" value="ArgJ-like_dom_sf"/>
</dbReference>
<dbReference type="Proteomes" id="UP000581688">
    <property type="component" value="Unassembled WGS sequence"/>
</dbReference>
<protein>
    <submittedName>
        <fullName evidence="2">D-aminopeptidase</fullName>
        <ecNumber evidence="2">3.4.11.19</ecNumber>
    </submittedName>
</protein>
<reference evidence="2 3" key="1">
    <citation type="submission" date="2020-08" db="EMBL/GenBank/DDBJ databases">
        <title>Genomic Encyclopedia of Type Strains, Phase IV (KMG-IV): sequencing the most valuable type-strain genomes for metagenomic binning, comparative biology and taxonomic classification.</title>
        <authorList>
            <person name="Goeker M."/>
        </authorList>
    </citation>
    <scope>NUCLEOTIDE SEQUENCE [LARGE SCALE GENOMIC DNA]</scope>
    <source>
        <strain evidence="2 3">DSM 19612</strain>
    </source>
</reference>
<comment type="caution">
    <text evidence="2">The sequence shown here is derived from an EMBL/GenBank/DDBJ whole genome shotgun (WGS) entry which is preliminary data.</text>
</comment>
<name>A0A841Q944_9BACI</name>
<dbReference type="InterPro" id="IPR005321">
    <property type="entry name" value="Peptidase_S58_DmpA"/>
</dbReference>
<keyword evidence="2" id="KW-0031">Aminopeptidase</keyword>
<evidence type="ECO:0000313" key="2">
    <source>
        <dbReference type="EMBL" id="MBB6454787.1"/>
    </source>
</evidence>
<organism evidence="2 3">
    <name type="scientific">Salirhabdus euzebyi</name>
    <dbReference type="NCBI Taxonomy" id="394506"/>
    <lineage>
        <taxon>Bacteria</taxon>
        <taxon>Bacillati</taxon>
        <taxon>Bacillota</taxon>
        <taxon>Bacilli</taxon>
        <taxon>Bacillales</taxon>
        <taxon>Bacillaceae</taxon>
        <taxon>Salirhabdus</taxon>
    </lineage>
</organism>
<dbReference type="RefSeq" id="WP_174497377.1">
    <property type="nucleotide sequence ID" value="NZ_CADDWK010000014.1"/>
</dbReference>
<dbReference type="SUPFAM" id="SSF56266">
    <property type="entry name" value="DmpA/ArgJ-like"/>
    <property type="match status" value="1"/>
</dbReference>
<dbReference type="PANTHER" id="PTHR36512:SF3">
    <property type="entry name" value="BLR5678 PROTEIN"/>
    <property type="match status" value="1"/>
</dbReference>
<evidence type="ECO:0000313" key="3">
    <source>
        <dbReference type="Proteomes" id="UP000581688"/>
    </source>
</evidence>
<evidence type="ECO:0000256" key="1">
    <source>
        <dbReference type="ARBA" id="ARBA00007068"/>
    </source>
</evidence>
<comment type="similarity">
    <text evidence="1">Belongs to the peptidase S58 family.</text>
</comment>
<dbReference type="PANTHER" id="PTHR36512">
    <property type="entry name" value="D-AMINOPEPTIDASE"/>
    <property type="match status" value="1"/>
</dbReference>
<proteinExistence type="inferred from homology"/>
<keyword evidence="3" id="KW-1185">Reference proteome</keyword>
<dbReference type="AlphaFoldDB" id="A0A841Q944"/>
<dbReference type="Pfam" id="PF03576">
    <property type="entry name" value="Peptidase_S58"/>
    <property type="match status" value="1"/>
</dbReference>
<gene>
    <name evidence="2" type="ORF">HNQ94_003276</name>
</gene>
<dbReference type="CDD" id="cd02253">
    <property type="entry name" value="DmpA"/>
    <property type="match status" value="1"/>
</dbReference>
<dbReference type="EMBL" id="JACHGH010000012">
    <property type="protein sequence ID" value="MBB6454787.1"/>
    <property type="molecule type" value="Genomic_DNA"/>
</dbReference>
<dbReference type="GO" id="GO:0004177">
    <property type="term" value="F:aminopeptidase activity"/>
    <property type="evidence" value="ECO:0007669"/>
    <property type="project" value="UniProtKB-KW"/>
</dbReference>
<accession>A0A841Q944</accession>
<dbReference type="Gene3D" id="3.60.70.12">
    <property type="entry name" value="L-amino peptidase D-ALA esterase/amidase"/>
    <property type="match status" value="1"/>
</dbReference>
<keyword evidence="2" id="KW-0645">Protease</keyword>